<dbReference type="PANTHER" id="PTHR45902">
    <property type="entry name" value="LATROPHILIN RECEPTOR-LIKE PROTEIN A"/>
    <property type="match status" value="1"/>
</dbReference>
<feature type="region of interest" description="Disordered" evidence="5">
    <location>
        <begin position="513"/>
        <end position="534"/>
    </location>
</feature>
<feature type="region of interest" description="Disordered" evidence="5">
    <location>
        <begin position="449"/>
        <end position="472"/>
    </location>
</feature>
<feature type="compositionally biased region" description="Low complexity" evidence="5">
    <location>
        <begin position="461"/>
        <end position="472"/>
    </location>
</feature>
<comment type="subcellular location">
    <subcellularLocation>
        <location evidence="1">Membrane</location>
        <topology evidence="1">Multi-pass membrane protein</topology>
    </subcellularLocation>
</comment>
<dbReference type="PANTHER" id="PTHR45902:SF5">
    <property type="entry name" value="G-PROTEIN COUPLED RECEPTORS FAMILY 2 PROFILE 2 DOMAIN-CONTAINING PROTEIN"/>
    <property type="match status" value="1"/>
</dbReference>
<dbReference type="Pfam" id="PF16414">
    <property type="entry name" value="NPC1_N"/>
    <property type="match status" value="1"/>
</dbReference>
<sequence>MPCIAASSATCAFLLLAGQSTKVIFGERRAADLFVDCLFKCHKEISVLRSPLIYRKKYYVKSRLHHIILILSKVLLIKEAMIKFFNSFSFWMIYLLLLLSSINFFQLSSSLSYDIVNASQKPCPGRDSCNKTLLPRGSNRGPIEKIDWKKRNCFCDLDCSKYGDCCVDALAEEDRESSKEFSCVNLKQYGNVYVKNFCPTRNSKLFQDFQQACEGMNQSDPVGNTPVTSMTTGFTYKNYYCALCHGDSNSIRFWKSRLECPTITGYSDRFRNISKKYVEERLEIRGEQWGLEIDTGGIGVFHRCQVDPAVPDELSHYIRPCPGQNLIQSCPSGYSNETVSKYCTSFTGVINVGNVKYKNPYCASCHNATLKQMTCFNLGPLGRFHWTKNFNTYSFAVLFDISGIGSVGMKCETNTQVYDPYFKKCRNVICEDEKSVYINGKCIQRNESSATTEQSLTPSDSIPLTSPVTTSTTPIHTEIENEIIITTSPSSTLEASNNIQSKSTIVYSNNSLTTSDTTNHSENHSTTTSLTQSIQNNSSYLSAESDDWEITTTIYETTEYFLLDEILSNETSPGDNFDEKEGSSTLLEETTTQIFIETNHTLELDSFDKDFEIFSDCPKIVLSSDDFRVLPNKSIFIPKYQKIFDNEDIDSTNESITICIPENENSEYYSDETETKFGSYMSYISLNLNGKNLFSLSLSLLGGYASFIAGMLMTTDGIGCRILSLIISLMRATSELRFTSGSQWKKFILYSLFGWSVPLLCGTIAALADFNISSILSAWLVRPGFGEAGLCWFSSKKALLLYFALPFGIIATGNLGFFIWSACLVYNTTKDVSIRRLNYHLYLRLGVLMGLTWIVGLVAGFLDFEVLWIVFIVFNTLQGLFIFLAFTCTKKVVKSIRNSFPSSTESFMFSSSNSSGGSRVPKSQYQYSSSNLHRKASNDYPGKNNVHEGHCVLRGICGKDPTVTVGKIPKLLCVDEGPPTEMDASLKKLMKKACPHFESEISSNICCTKEQIRDLKSQFKSLDLIASHCPTCTYNMKKVFCDFTCHPEQSKFLNVSVKIWGPNDKGEEVEMAKVLQYYANIDFVNSVYNGCKDVLFPSQSISIMGFICGTAPTLCTPKKLLNYMGTPSSITSPFKIDFKYSDDPPEIPHKFEYYSPNTLTCDVPPPGESVPCSCTNCELSCSQIDFGKYQTSSFIFYIGGIDGLSIVMGVIFSVFYSCLFVCFGTTKKSRKSNYSIISPPNIKS</sequence>
<keyword evidence="2 6" id="KW-0812">Transmembrane</keyword>
<dbReference type="InterPro" id="IPR053231">
    <property type="entry name" value="GPCR_LN-TM7"/>
</dbReference>
<dbReference type="GO" id="GO:0004930">
    <property type="term" value="F:G protein-coupled receptor activity"/>
    <property type="evidence" value="ECO:0007669"/>
    <property type="project" value="InterPro"/>
</dbReference>
<evidence type="ECO:0000313" key="9">
    <source>
        <dbReference type="Proteomes" id="UP000675881"/>
    </source>
</evidence>
<feature type="compositionally biased region" description="Low complexity" evidence="5">
    <location>
        <begin position="513"/>
        <end position="531"/>
    </location>
</feature>
<dbReference type="GO" id="GO:0016020">
    <property type="term" value="C:membrane"/>
    <property type="evidence" value="ECO:0007669"/>
    <property type="project" value="UniProtKB-SubCell"/>
</dbReference>
<dbReference type="OrthoDB" id="6510177at2759"/>
<feature type="transmembrane region" description="Helical" evidence="6">
    <location>
        <begin position="1194"/>
        <end position="1216"/>
    </location>
</feature>
<feature type="compositionally biased region" description="Polar residues" evidence="5">
    <location>
        <begin position="449"/>
        <end position="460"/>
    </location>
</feature>
<protein>
    <submittedName>
        <fullName evidence="8">MTH</fullName>
    </submittedName>
</protein>
<name>A0A7R8D1F5_LEPSM</name>
<evidence type="ECO:0000256" key="2">
    <source>
        <dbReference type="ARBA" id="ARBA00022692"/>
    </source>
</evidence>
<dbReference type="Pfam" id="PF00002">
    <property type="entry name" value="7tm_2"/>
    <property type="match status" value="1"/>
</dbReference>
<keyword evidence="9" id="KW-1185">Reference proteome</keyword>
<keyword evidence="4 6" id="KW-0472">Membrane</keyword>
<reference evidence="8" key="1">
    <citation type="submission" date="2021-02" db="EMBL/GenBank/DDBJ databases">
        <authorList>
            <person name="Bekaert M."/>
        </authorList>
    </citation>
    <scope>NUCLEOTIDE SEQUENCE</scope>
    <source>
        <strain evidence="8">IoA-00</strain>
    </source>
</reference>
<dbReference type="InterPro" id="IPR032190">
    <property type="entry name" value="NPC1_N"/>
</dbReference>
<evidence type="ECO:0000313" key="8">
    <source>
        <dbReference type="EMBL" id="CAF2995127.1"/>
    </source>
</evidence>
<evidence type="ECO:0000256" key="6">
    <source>
        <dbReference type="SAM" id="Phobius"/>
    </source>
</evidence>
<dbReference type="AlphaFoldDB" id="A0A7R8D1F5"/>
<feature type="transmembrane region" description="Helical" evidence="6">
    <location>
        <begin position="701"/>
        <end position="726"/>
    </location>
</feature>
<organism evidence="8 9">
    <name type="scientific">Lepeophtheirus salmonis</name>
    <name type="common">Salmon louse</name>
    <name type="synonym">Caligus salmonis</name>
    <dbReference type="NCBI Taxonomy" id="72036"/>
    <lineage>
        <taxon>Eukaryota</taxon>
        <taxon>Metazoa</taxon>
        <taxon>Ecdysozoa</taxon>
        <taxon>Arthropoda</taxon>
        <taxon>Crustacea</taxon>
        <taxon>Multicrustacea</taxon>
        <taxon>Hexanauplia</taxon>
        <taxon>Copepoda</taxon>
        <taxon>Siphonostomatoida</taxon>
        <taxon>Caligidae</taxon>
        <taxon>Lepeophtheirus</taxon>
    </lineage>
</organism>
<feature type="transmembrane region" description="Helical" evidence="6">
    <location>
        <begin position="747"/>
        <end position="780"/>
    </location>
</feature>
<accession>A0A7R8D1F5</accession>
<keyword evidence="3 6" id="KW-1133">Transmembrane helix</keyword>
<proteinExistence type="predicted"/>
<dbReference type="CDD" id="cd15039">
    <property type="entry name" value="7tmB3_Methuselah-like"/>
    <property type="match status" value="1"/>
</dbReference>
<evidence type="ECO:0000259" key="7">
    <source>
        <dbReference type="Pfam" id="PF16414"/>
    </source>
</evidence>
<dbReference type="Proteomes" id="UP000675881">
    <property type="component" value="Chromosome 7"/>
</dbReference>
<feature type="domain" description="Niemann-Pick C1 N-terminal" evidence="7">
    <location>
        <begin position="949"/>
        <end position="1186"/>
    </location>
</feature>
<feature type="transmembrane region" description="Helical" evidence="6">
    <location>
        <begin position="868"/>
        <end position="888"/>
    </location>
</feature>
<dbReference type="Gene3D" id="1.20.1070.10">
    <property type="entry name" value="Rhodopsin 7-helix transmembrane proteins"/>
    <property type="match status" value="1"/>
</dbReference>
<evidence type="ECO:0000256" key="4">
    <source>
        <dbReference type="ARBA" id="ARBA00023136"/>
    </source>
</evidence>
<feature type="transmembrane region" description="Helical" evidence="6">
    <location>
        <begin position="88"/>
        <end position="107"/>
    </location>
</feature>
<evidence type="ECO:0000256" key="1">
    <source>
        <dbReference type="ARBA" id="ARBA00004141"/>
    </source>
</evidence>
<dbReference type="EMBL" id="HG994586">
    <property type="protein sequence ID" value="CAF2995127.1"/>
    <property type="molecule type" value="Genomic_DNA"/>
</dbReference>
<dbReference type="InterPro" id="IPR000832">
    <property type="entry name" value="GPCR_2_secretin-like"/>
</dbReference>
<gene>
    <name evidence="8" type="ORF">LSAA_12990</name>
</gene>
<evidence type="ECO:0000256" key="3">
    <source>
        <dbReference type="ARBA" id="ARBA00022989"/>
    </source>
</evidence>
<feature type="transmembrane region" description="Helical" evidence="6">
    <location>
        <begin position="800"/>
        <end position="820"/>
    </location>
</feature>
<evidence type="ECO:0000256" key="5">
    <source>
        <dbReference type="SAM" id="MobiDB-lite"/>
    </source>
</evidence>
<feature type="transmembrane region" description="Helical" evidence="6">
    <location>
        <begin position="841"/>
        <end position="862"/>
    </location>
</feature>